<dbReference type="InterPro" id="IPR011006">
    <property type="entry name" value="CheY-like_superfamily"/>
</dbReference>
<evidence type="ECO:0000313" key="1">
    <source>
        <dbReference type="EMBL" id="CAA9278220.1"/>
    </source>
</evidence>
<protein>
    <recommendedName>
        <fullName evidence="2">Response regulatory domain-containing protein</fullName>
    </recommendedName>
</protein>
<dbReference type="SUPFAM" id="SSF52172">
    <property type="entry name" value="CheY-like"/>
    <property type="match status" value="1"/>
</dbReference>
<name>A0A6J4JG32_9CHLR</name>
<dbReference type="Gene3D" id="3.40.50.2300">
    <property type="match status" value="1"/>
</dbReference>
<dbReference type="EMBL" id="CADCTC010000198">
    <property type="protein sequence ID" value="CAA9278220.1"/>
    <property type="molecule type" value="Genomic_DNA"/>
</dbReference>
<reference evidence="1" key="1">
    <citation type="submission" date="2020-02" db="EMBL/GenBank/DDBJ databases">
        <authorList>
            <person name="Meier V. D."/>
        </authorList>
    </citation>
    <scope>NUCLEOTIDE SEQUENCE</scope>
    <source>
        <strain evidence="1">AVDCRST_MAG77</strain>
    </source>
</reference>
<sequence length="47" mass="5012">MAASIILVTAAHNVAERCRRVRADGCLGKPFDLDALLAVVAVQTHTH</sequence>
<gene>
    <name evidence="1" type="ORF">AVDCRST_MAG77-3583</name>
</gene>
<evidence type="ECO:0008006" key="2">
    <source>
        <dbReference type="Google" id="ProtNLM"/>
    </source>
</evidence>
<proteinExistence type="predicted"/>
<dbReference type="AlphaFoldDB" id="A0A6J4JG32"/>
<accession>A0A6J4JG32</accession>
<organism evidence="1">
    <name type="scientific">uncultured Chloroflexota bacterium</name>
    <dbReference type="NCBI Taxonomy" id="166587"/>
    <lineage>
        <taxon>Bacteria</taxon>
        <taxon>Bacillati</taxon>
        <taxon>Chloroflexota</taxon>
        <taxon>environmental samples</taxon>
    </lineage>
</organism>